<reference evidence="2" key="1">
    <citation type="submission" date="2019-03" db="EMBL/GenBank/DDBJ databases">
        <title>Long read genome sequence of the mycoparasitic Pythium oligandrum ATCC 38472 isolated from sugarbeet rhizosphere.</title>
        <authorList>
            <person name="Gaulin E."/>
        </authorList>
    </citation>
    <scope>NUCLEOTIDE SEQUENCE</scope>
    <source>
        <strain evidence="2">ATCC 38472_TT</strain>
    </source>
</reference>
<feature type="coiled-coil region" evidence="1">
    <location>
        <begin position="88"/>
        <end position="118"/>
    </location>
</feature>
<evidence type="ECO:0000313" key="3">
    <source>
        <dbReference type="Proteomes" id="UP000794436"/>
    </source>
</evidence>
<evidence type="ECO:0000313" key="2">
    <source>
        <dbReference type="EMBL" id="TMW57899.1"/>
    </source>
</evidence>
<protein>
    <submittedName>
        <fullName evidence="2">Uncharacterized protein</fullName>
    </submittedName>
</protein>
<sequence>MMSPLEEQLPALAPVVTPLTVEEKKARQRLHVKRTYYRKLNLLQTLRHQVHDLEARYERLLQKQHDPVAHDAPDIGNKQDINAGEPVEAELAELRAKLKEENQAMEQLLAQYQQFEDKMSLWARHNVSVDDEGEEEDMVTQGLAPVSLGFIIPSLRAPISSELCQDIVQRTFQDMNRFRHSPIFLTTGMSVFGWRDKRLRDGDRVKFSLKKLFRGISPLALSLRTWAAMSATGGFSSLYSSSLNVRMNILQHVDEDNVVFFRVISTADGLVQVKTLFLLSRIEIESGYAVLLRSLDHEHLAPYSDHPSVQEQWADYYSWIVFEQTEESGQDCKLDFGGEIVSNVVVDSNAWMLEVLFIAVRWENTVFGPSLSLC</sequence>
<dbReference type="OrthoDB" id="148089at2759"/>
<dbReference type="AlphaFoldDB" id="A0A8K1FEF4"/>
<comment type="caution">
    <text evidence="2">The sequence shown here is derived from an EMBL/GenBank/DDBJ whole genome shotgun (WGS) entry which is preliminary data.</text>
</comment>
<gene>
    <name evidence="2" type="ORF">Poli38472_013373</name>
</gene>
<keyword evidence="1" id="KW-0175">Coiled coil</keyword>
<accession>A0A8K1FEF4</accession>
<keyword evidence="3" id="KW-1185">Reference proteome</keyword>
<name>A0A8K1FEF4_PYTOL</name>
<evidence type="ECO:0000256" key="1">
    <source>
        <dbReference type="SAM" id="Coils"/>
    </source>
</evidence>
<proteinExistence type="predicted"/>
<dbReference type="Proteomes" id="UP000794436">
    <property type="component" value="Unassembled WGS sequence"/>
</dbReference>
<organism evidence="2 3">
    <name type="scientific">Pythium oligandrum</name>
    <name type="common">Mycoparasitic fungus</name>
    <dbReference type="NCBI Taxonomy" id="41045"/>
    <lineage>
        <taxon>Eukaryota</taxon>
        <taxon>Sar</taxon>
        <taxon>Stramenopiles</taxon>
        <taxon>Oomycota</taxon>
        <taxon>Peronosporomycetes</taxon>
        <taxon>Pythiales</taxon>
        <taxon>Pythiaceae</taxon>
        <taxon>Pythium</taxon>
    </lineage>
</organism>
<dbReference type="EMBL" id="SPLM01000113">
    <property type="protein sequence ID" value="TMW57899.1"/>
    <property type="molecule type" value="Genomic_DNA"/>
</dbReference>